<accession>A0AAC9RNA6</accession>
<gene>
    <name evidence="2" type="ORF">BJL90_20735</name>
    <name evidence="3" type="ORF">CLFO_31230</name>
</gene>
<dbReference type="Proteomes" id="UP000177894">
    <property type="component" value="Chromosome"/>
</dbReference>
<evidence type="ECO:0000313" key="2">
    <source>
        <dbReference type="EMBL" id="AOY78075.1"/>
    </source>
</evidence>
<evidence type="ECO:0000313" key="4">
    <source>
        <dbReference type="Proteomes" id="UP000177894"/>
    </source>
</evidence>
<reference evidence="3 5" key="2">
    <citation type="submission" date="2017-03" db="EMBL/GenBank/DDBJ databases">
        <title>Complete sequence of Clostridium formicaceticum DSM 92.</title>
        <authorList>
            <person name="Poehlein A."/>
            <person name="Karl M."/>
            <person name="Bengelsdorf F.R."/>
            <person name="Duerre P."/>
            <person name="Daniel R."/>
        </authorList>
    </citation>
    <scope>NUCLEOTIDE SEQUENCE [LARGE SCALE GENOMIC DNA]</scope>
    <source>
        <strain evidence="3 5">DSM 92</strain>
    </source>
</reference>
<protein>
    <submittedName>
        <fullName evidence="3">Uncharacterized protein</fullName>
    </submittedName>
</protein>
<dbReference type="Proteomes" id="UP000192478">
    <property type="component" value="Chromosome"/>
</dbReference>
<evidence type="ECO:0000313" key="5">
    <source>
        <dbReference type="Proteomes" id="UP000192478"/>
    </source>
</evidence>
<proteinExistence type="predicted"/>
<keyword evidence="1" id="KW-0812">Transmembrane</keyword>
<dbReference type="AlphaFoldDB" id="A0AAC9RNA6"/>
<dbReference type="EMBL" id="CP020559">
    <property type="protein sequence ID" value="ARE88717.1"/>
    <property type="molecule type" value="Genomic_DNA"/>
</dbReference>
<name>A0AAC9RNA6_9CLOT</name>
<evidence type="ECO:0000256" key="1">
    <source>
        <dbReference type="SAM" id="Phobius"/>
    </source>
</evidence>
<dbReference type="KEGG" id="cfm:BJL90_20735"/>
<evidence type="ECO:0000313" key="3">
    <source>
        <dbReference type="EMBL" id="ARE88717.1"/>
    </source>
</evidence>
<organism evidence="3 5">
    <name type="scientific">Clostridium formicaceticum</name>
    <dbReference type="NCBI Taxonomy" id="1497"/>
    <lineage>
        <taxon>Bacteria</taxon>
        <taxon>Bacillati</taxon>
        <taxon>Bacillota</taxon>
        <taxon>Clostridia</taxon>
        <taxon>Eubacteriales</taxon>
        <taxon>Clostridiaceae</taxon>
        <taxon>Clostridium</taxon>
    </lineage>
</organism>
<keyword evidence="1" id="KW-1133">Transmembrane helix</keyword>
<keyword evidence="1" id="KW-0472">Membrane</keyword>
<reference evidence="2 4" key="1">
    <citation type="submission" date="2016-10" db="EMBL/GenBank/DDBJ databases">
        <title>Complete Genome Sequence of Acetogen Clostridium formicoaceticum ATCC 27076.</title>
        <authorList>
            <person name="Bao T."/>
            <person name="Cheng C."/>
            <person name="Zhao J."/>
            <person name="Yang S.-T."/>
            <person name="Wang J."/>
            <person name="Wang M."/>
        </authorList>
    </citation>
    <scope>NUCLEOTIDE SEQUENCE [LARGE SCALE GENOMIC DNA]</scope>
    <source>
        <strain evidence="2 4">ATCC 27076</strain>
    </source>
</reference>
<sequence length="69" mass="8016">MNQKVYMWKKEAFLGCPILHSNSDKGYYKKTAVNLIFKITAVLYFCLLLSILLLHKNFFNIINSVTQSV</sequence>
<dbReference type="EMBL" id="CP017603">
    <property type="protein sequence ID" value="AOY78075.1"/>
    <property type="molecule type" value="Genomic_DNA"/>
</dbReference>
<feature type="transmembrane region" description="Helical" evidence="1">
    <location>
        <begin position="35"/>
        <end position="54"/>
    </location>
</feature>
<keyword evidence="4" id="KW-1185">Reference proteome</keyword>